<organism evidence="5 6">
    <name type="scientific">Kushneria sinocarnis</name>
    <dbReference type="NCBI Taxonomy" id="595502"/>
    <lineage>
        <taxon>Bacteria</taxon>
        <taxon>Pseudomonadati</taxon>
        <taxon>Pseudomonadota</taxon>
        <taxon>Gammaproteobacteria</taxon>
        <taxon>Oceanospirillales</taxon>
        <taxon>Halomonadaceae</taxon>
        <taxon>Kushneria</taxon>
    </lineage>
</organism>
<reference evidence="5 6" key="1">
    <citation type="submission" date="2018-10" db="EMBL/GenBank/DDBJ databases">
        <title>Genomic Encyclopedia of Type Strains, Phase IV (KMG-IV): sequencing the most valuable type-strain genomes for metagenomic binning, comparative biology and taxonomic classification.</title>
        <authorList>
            <person name="Goeker M."/>
        </authorList>
    </citation>
    <scope>NUCLEOTIDE SEQUENCE [LARGE SCALE GENOMIC DNA]</scope>
    <source>
        <strain evidence="5 6">DSM 23229</strain>
    </source>
</reference>
<dbReference type="NCBIfam" id="TIGR04560">
    <property type="entry name" value="ribo_THX"/>
    <property type="match status" value="1"/>
</dbReference>
<keyword evidence="2 5" id="KW-0689">Ribosomal protein</keyword>
<dbReference type="AlphaFoldDB" id="A0A420WUC1"/>
<dbReference type="GO" id="GO:0005840">
    <property type="term" value="C:ribosome"/>
    <property type="evidence" value="ECO:0007669"/>
    <property type="project" value="UniProtKB-KW"/>
</dbReference>
<sequence length="37" mass="4551">MAKGDRRSKRGKIWLGTFGRRRPKTERQKRRRLQRIA</sequence>
<evidence type="ECO:0000313" key="5">
    <source>
        <dbReference type="EMBL" id="RKQ97033.1"/>
    </source>
</evidence>
<feature type="compositionally biased region" description="Basic residues" evidence="4">
    <location>
        <begin position="1"/>
        <end position="12"/>
    </location>
</feature>
<evidence type="ECO:0000256" key="4">
    <source>
        <dbReference type="SAM" id="MobiDB-lite"/>
    </source>
</evidence>
<gene>
    <name evidence="5" type="ORF">C7446_2449</name>
</gene>
<dbReference type="InterPro" id="IPR031414">
    <property type="entry name" value="Ribosomal_bTHX"/>
</dbReference>
<proteinExistence type="inferred from homology"/>
<dbReference type="GO" id="GO:1990904">
    <property type="term" value="C:ribonucleoprotein complex"/>
    <property type="evidence" value="ECO:0007669"/>
    <property type="project" value="UniProtKB-KW"/>
</dbReference>
<keyword evidence="3" id="KW-0687">Ribonucleoprotein</keyword>
<feature type="region of interest" description="Disordered" evidence="4">
    <location>
        <begin position="1"/>
        <end position="37"/>
    </location>
</feature>
<comment type="caution">
    <text evidence="5">The sequence shown here is derived from an EMBL/GenBank/DDBJ whole genome shotgun (WGS) entry which is preliminary data.</text>
</comment>
<evidence type="ECO:0000313" key="6">
    <source>
        <dbReference type="Proteomes" id="UP000281975"/>
    </source>
</evidence>
<comment type="similarity">
    <text evidence="1">Belongs to the bacterial ribosomal protein bTHX family.</text>
</comment>
<dbReference type="RefSeq" id="WP_121173378.1">
    <property type="nucleotide sequence ID" value="NZ_RBIN01000007.1"/>
</dbReference>
<name>A0A420WUC1_9GAMM</name>
<dbReference type="Pfam" id="PF17070">
    <property type="entry name" value="Thx"/>
    <property type="match status" value="1"/>
</dbReference>
<evidence type="ECO:0000256" key="1">
    <source>
        <dbReference type="ARBA" id="ARBA00010834"/>
    </source>
</evidence>
<dbReference type="EMBL" id="RBIN01000007">
    <property type="protein sequence ID" value="RKQ97033.1"/>
    <property type="molecule type" value="Genomic_DNA"/>
</dbReference>
<keyword evidence="6" id="KW-1185">Reference proteome</keyword>
<feature type="compositionally biased region" description="Basic residues" evidence="4">
    <location>
        <begin position="19"/>
        <end position="37"/>
    </location>
</feature>
<dbReference type="Proteomes" id="UP000281975">
    <property type="component" value="Unassembled WGS sequence"/>
</dbReference>
<evidence type="ECO:0000256" key="2">
    <source>
        <dbReference type="ARBA" id="ARBA00022980"/>
    </source>
</evidence>
<evidence type="ECO:0000256" key="3">
    <source>
        <dbReference type="ARBA" id="ARBA00023274"/>
    </source>
</evidence>
<dbReference type="InterPro" id="IPR030826">
    <property type="entry name" value="Ribosomal_bTHX/bTHXc/bTHXm"/>
</dbReference>
<protein>
    <submittedName>
        <fullName evidence="5">30S ribosomal protein S31</fullName>
    </submittedName>
</protein>
<accession>A0A420WUC1</accession>